<accession>A0A2I9CZD7</accession>
<proteinExistence type="predicted"/>
<keyword evidence="4" id="KW-1185">Reference proteome</keyword>
<evidence type="ECO:0000313" key="4">
    <source>
        <dbReference type="Proteomes" id="UP000236569"/>
    </source>
</evidence>
<evidence type="ECO:0000313" key="3">
    <source>
        <dbReference type="EMBL" id="GBF07583.1"/>
    </source>
</evidence>
<sequence>MVFRRIVKLLAVAATLVFSAAQAGADDYGIAKSGHPVNTQGADDYGIAHAPKTATPQGADDYGIA</sequence>
<organism evidence="3 4">
    <name type="scientific">Deinococcus aerius</name>
    <dbReference type="NCBI Taxonomy" id="200253"/>
    <lineage>
        <taxon>Bacteria</taxon>
        <taxon>Thermotogati</taxon>
        <taxon>Deinococcota</taxon>
        <taxon>Deinococci</taxon>
        <taxon>Deinococcales</taxon>
        <taxon>Deinococcaceae</taxon>
        <taxon>Deinococcus</taxon>
    </lineage>
</organism>
<comment type="caution">
    <text evidence="3">The sequence shown here is derived from an EMBL/GenBank/DDBJ whole genome shotgun (WGS) entry which is preliminary data.</text>
</comment>
<dbReference type="AlphaFoldDB" id="A0A2I9CZD7"/>
<evidence type="ECO:0000256" key="1">
    <source>
        <dbReference type="SAM" id="MobiDB-lite"/>
    </source>
</evidence>
<dbReference type="Proteomes" id="UP000236569">
    <property type="component" value="Unassembled WGS sequence"/>
</dbReference>
<feature type="signal peptide" evidence="2">
    <location>
        <begin position="1"/>
        <end position="25"/>
    </location>
</feature>
<dbReference type="EMBL" id="BFAG01000015">
    <property type="protein sequence ID" value="GBF07583.1"/>
    <property type="molecule type" value="Genomic_DNA"/>
</dbReference>
<keyword evidence="2" id="KW-0732">Signal</keyword>
<reference evidence="4" key="1">
    <citation type="submission" date="2018-01" db="EMBL/GenBank/DDBJ databases">
        <title>Draft Genome Sequence of the Radioresistant Bacterium Deinococcus aerius TR0125, Isolated from the Higher Atmosphere above Japan.</title>
        <authorList>
            <person name="Satoh K."/>
            <person name="Arai H."/>
            <person name="Sanzen T."/>
            <person name="Kawaguchi Y."/>
            <person name="Hayashi H."/>
            <person name="Yokobori S."/>
            <person name="Yamagishi A."/>
            <person name="Oono Y."/>
            <person name="Narumi I."/>
        </authorList>
    </citation>
    <scope>NUCLEOTIDE SEQUENCE [LARGE SCALE GENOMIC DNA]</scope>
    <source>
        <strain evidence="4">TR0125</strain>
    </source>
</reference>
<dbReference type="OrthoDB" id="9882159at2"/>
<feature type="region of interest" description="Disordered" evidence="1">
    <location>
        <begin position="41"/>
        <end position="65"/>
    </location>
</feature>
<gene>
    <name evidence="3" type="ORF">DAERI_150101</name>
</gene>
<name>A0A2I9CZD7_9DEIO</name>
<dbReference type="RefSeq" id="WP_133162074.1">
    <property type="nucleotide sequence ID" value="NZ_BFAG01000015.1"/>
</dbReference>
<protein>
    <submittedName>
        <fullName evidence="3">Uncharacterized protein</fullName>
    </submittedName>
</protein>
<evidence type="ECO:0000256" key="2">
    <source>
        <dbReference type="SAM" id="SignalP"/>
    </source>
</evidence>
<feature type="chain" id="PRO_5014372210" evidence="2">
    <location>
        <begin position="26"/>
        <end position="65"/>
    </location>
</feature>